<dbReference type="AlphaFoldDB" id="A0A9D4EX19"/>
<sequence>MTTEEPGVVTMRTEVGCPEVKVTEAMDDVHIPYQRPQILERKGLSINRQEYL</sequence>
<comment type="caution">
    <text evidence="1">The sequence shown here is derived from an EMBL/GenBank/DDBJ whole genome shotgun (WGS) entry which is preliminary data.</text>
</comment>
<name>A0A9D4EX19_DREPO</name>
<evidence type="ECO:0000313" key="1">
    <source>
        <dbReference type="EMBL" id="KAH3788290.1"/>
    </source>
</evidence>
<keyword evidence="2" id="KW-1185">Reference proteome</keyword>
<organism evidence="1 2">
    <name type="scientific">Dreissena polymorpha</name>
    <name type="common">Zebra mussel</name>
    <name type="synonym">Mytilus polymorpha</name>
    <dbReference type="NCBI Taxonomy" id="45954"/>
    <lineage>
        <taxon>Eukaryota</taxon>
        <taxon>Metazoa</taxon>
        <taxon>Spiralia</taxon>
        <taxon>Lophotrochozoa</taxon>
        <taxon>Mollusca</taxon>
        <taxon>Bivalvia</taxon>
        <taxon>Autobranchia</taxon>
        <taxon>Heteroconchia</taxon>
        <taxon>Euheterodonta</taxon>
        <taxon>Imparidentia</taxon>
        <taxon>Neoheterodontei</taxon>
        <taxon>Myida</taxon>
        <taxon>Dreissenoidea</taxon>
        <taxon>Dreissenidae</taxon>
        <taxon>Dreissena</taxon>
    </lineage>
</organism>
<accession>A0A9D4EX19</accession>
<dbReference type="Proteomes" id="UP000828390">
    <property type="component" value="Unassembled WGS sequence"/>
</dbReference>
<reference evidence="1" key="2">
    <citation type="submission" date="2020-11" db="EMBL/GenBank/DDBJ databases">
        <authorList>
            <person name="McCartney M.A."/>
            <person name="Auch B."/>
            <person name="Kono T."/>
            <person name="Mallez S."/>
            <person name="Becker A."/>
            <person name="Gohl D.M."/>
            <person name="Silverstein K.A.T."/>
            <person name="Koren S."/>
            <person name="Bechman K.B."/>
            <person name="Herman A."/>
            <person name="Abrahante J.E."/>
            <person name="Garbe J."/>
        </authorList>
    </citation>
    <scope>NUCLEOTIDE SEQUENCE</scope>
    <source>
        <strain evidence="1">Duluth1</strain>
        <tissue evidence="1">Whole animal</tissue>
    </source>
</reference>
<dbReference type="EMBL" id="JAIWYP010000008">
    <property type="protein sequence ID" value="KAH3788290.1"/>
    <property type="molecule type" value="Genomic_DNA"/>
</dbReference>
<protein>
    <submittedName>
        <fullName evidence="1">Uncharacterized protein</fullName>
    </submittedName>
</protein>
<reference evidence="1" key="1">
    <citation type="journal article" date="2019" name="bioRxiv">
        <title>The Genome of the Zebra Mussel, Dreissena polymorpha: A Resource for Invasive Species Research.</title>
        <authorList>
            <person name="McCartney M.A."/>
            <person name="Auch B."/>
            <person name="Kono T."/>
            <person name="Mallez S."/>
            <person name="Zhang Y."/>
            <person name="Obille A."/>
            <person name="Becker A."/>
            <person name="Abrahante J.E."/>
            <person name="Garbe J."/>
            <person name="Badalamenti J.P."/>
            <person name="Herman A."/>
            <person name="Mangelson H."/>
            <person name="Liachko I."/>
            <person name="Sullivan S."/>
            <person name="Sone E.D."/>
            <person name="Koren S."/>
            <person name="Silverstein K.A.T."/>
            <person name="Beckman K.B."/>
            <person name="Gohl D.M."/>
        </authorList>
    </citation>
    <scope>NUCLEOTIDE SEQUENCE</scope>
    <source>
        <strain evidence="1">Duluth1</strain>
        <tissue evidence="1">Whole animal</tissue>
    </source>
</reference>
<proteinExistence type="predicted"/>
<evidence type="ECO:0000313" key="2">
    <source>
        <dbReference type="Proteomes" id="UP000828390"/>
    </source>
</evidence>
<gene>
    <name evidence="1" type="ORF">DPMN_166426</name>
</gene>